<dbReference type="STRING" id="6186.A0A183JI25"/>
<dbReference type="WBParaSite" id="SCUD_0000234801-mRNA-1">
    <property type="protein sequence ID" value="SCUD_0000234801-mRNA-1"/>
    <property type="gene ID" value="SCUD_0000234801"/>
</dbReference>
<organism evidence="4">
    <name type="scientific">Schistosoma curassoni</name>
    <dbReference type="NCBI Taxonomy" id="6186"/>
    <lineage>
        <taxon>Eukaryota</taxon>
        <taxon>Metazoa</taxon>
        <taxon>Spiralia</taxon>
        <taxon>Lophotrochozoa</taxon>
        <taxon>Platyhelminthes</taxon>
        <taxon>Trematoda</taxon>
        <taxon>Digenea</taxon>
        <taxon>Strigeidida</taxon>
        <taxon>Schistosomatoidea</taxon>
        <taxon>Schistosomatidae</taxon>
        <taxon>Schistosoma</taxon>
    </lineage>
</organism>
<sequence>MREIATIAEKASREGNIKQLYDITKKLAGKYSEPERPVKDKSITKIQGQRNRWVEYFEELLNRPVPSNPPDIEVAHMDLPTDVTPPTIEEIGMVIRKIKSEKPAGPYNIPA</sequence>
<accession>A0A183JI25</accession>
<feature type="region of interest" description="Disordered" evidence="1">
    <location>
        <begin position="65"/>
        <end position="85"/>
    </location>
</feature>
<evidence type="ECO:0000313" key="3">
    <source>
        <dbReference type="Proteomes" id="UP000279833"/>
    </source>
</evidence>
<name>A0A183JI25_9TREM</name>
<evidence type="ECO:0000313" key="4">
    <source>
        <dbReference type="WBParaSite" id="SCUD_0000234801-mRNA-1"/>
    </source>
</evidence>
<dbReference type="Proteomes" id="UP000279833">
    <property type="component" value="Unassembled WGS sequence"/>
</dbReference>
<protein>
    <submittedName>
        <fullName evidence="4">Tetratricopeptide repeat protein</fullName>
    </submittedName>
</protein>
<evidence type="ECO:0000256" key="1">
    <source>
        <dbReference type="SAM" id="MobiDB-lite"/>
    </source>
</evidence>
<keyword evidence="3" id="KW-1185">Reference proteome</keyword>
<gene>
    <name evidence="2" type="ORF">SCUD_LOCUS2349</name>
</gene>
<dbReference type="EMBL" id="UZAK01002229">
    <property type="protein sequence ID" value="VDO73929.1"/>
    <property type="molecule type" value="Genomic_DNA"/>
</dbReference>
<reference evidence="4" key="1">
    <citation type="submission" date="2016-06" db="UniProtKB">
        <authorList>
            <consortium name="WormBaseParasite"/>
        </authorList>
    </citation>
    <scope>IDENTIFICATION</scope>
</reference>
<reference evidence="2 3" key="2">
    <citation type="submission" date="2018-11" db="EMBL/GenBank/DDBJ databases">
        <authorList>
            <consortium name="Pathogen Informatics"/>
        </authorList>
    </citation>
    <scope>NUCLEOTIDE SEQUENCE [LARGE SCALE GENOMIC DNA]</scope>
    <source>
        <strain evidence="2">Dakar</strain>
        <strain evidence="3">Dakar, Senegal</strain>
    </source>
</reference>
<dbReference type="AlphaFoldDB" id="A0A183JI25"/>
<proteinExistence type="predicted"/>
<evidence type="ECO:0000313" key="2">
    <source>
        <dbReference type="EMBL" id="VDO73929.1"/>
    </source>
</evidence>